<proteinExistence type="predicted"/>
<feature type="compositionally biased region" description="Pro residues" evidence="1">
    <location>
        <begin position="175"/>
        <end position="189"/>
    </location>
</feature>
<dbReference type="GeneID" id="20675792"/>
<dbReference type="InParanoid" id="W4KMA0"/>
<dbReference type="AlphaFoldDB" id="W4KMA0"/>
<evidence type="ECO:0000313" key="3">
    <source>
        <dbReference type="Proteomes" id="UP000030671"/>
    </source>
</evidence>
<name>W4KMA0_HETIT</name>
<sequence>MSRSTVGMLAWLNDTFSSRERTEDLLRPDLDAGTITPRDYRAAAAFYPSNNRYLPYACSCFAASSLFVYGHFFRRPPMSLARITSLGVLSGIIGQFYGQYRLVSMHKDFVRRLENRPGFYRALENVNIRTGGRQPLGLLRPPSQHPGTAAPHGEQHEQDADPWSDDDQTRFQPADQPPSAPRGPQPQPEPAQQGRWGEIRAANARNAGPRSAWDEVRQSHERTRIASASQSPNDEPPRDALASPDTDSEQAKFDAMLEAERRKADASTSASSSGPWRG</sequence>
<protein>
    <submittedName>
        <fullName evidence="2">Uncharacterized protein</fullName>
    </submittedName>
</protein>
<feature type="compositionally biased region" description="Basic and acidic residues" evidence="1">
    <location>
        <begin position="212"/>
        <end position="224"/>
    </location>
</feature>
<evidence type="ECO:0000313" key="2">
    <source>
        <dbReference type="EMBL" id="ETW86968.1"/>
    </source>
</evidence>
<gene>
    <name evidence="2" type="ORF">HETIRDRAFT_447592</name>
</gene>
<feature type="region of interest" description="Disordered" evidence="1">
    <location>
        <begin position="132"/>
        <end position="278"/>
    </location>
</feature>
<dbReference type="RefSeq" id="XP_009540926.1">
    <property type="nucleotide sequence ID" value="XM_009542631.1"/>
</dbReference>
<reference evidence="2 3" key="1">
    <citation type="journal article" date="2012" name="New Phytol.">
        <title>Insight into trade-off between wood decay and parasitism from the genome of a fungal forest pathogen.</title>
        <authorList>
            <person name="Olson A."/>
            <person name="Aerts A."/>
            <person name="Asiegbu F."/>
            <person name="Belbahri L."/>
            <person name="Bouzid O."/>
            <person name="Broberg A."/>
            <person name="Canback B."/>
            <person name="Coutinho P.M."/>
            <person name="Cullen D."/>
            <person name="Dalman K."/>
            <person name="Deflorio G."/>
            <person name="van Diepen L.T."/>
            <person name="Dunand C."/>
            <person name="Duplessis S."/>
            <person name="Durling M."/>
            <person name="Gonthier P."/>
            <person name="Grimwood J."/>
            <person name="Fossdal C.G."/>
            <person name="Hansson D."/>
            <person name="Henrissat B."/>
            <person name="Hietala A."/>
            <person name="Himmelstrand K."/>
            <person name="Hoffmeister D."/>
            <person name="Hogberg N."/>
            <person name="James T.Y."/>
            <person name="Karlsson M."/>
            <person name="Kohler A."/>
            <person name="Kues U."/>
            <person name="Lee Y.H."/>
            <person name="Lin Y.C."/>
            <person name="Lind M."/>
            <person name="Lindquist E."/>
            <person name="Lombard V."/>
            <person name="Lucas S."/>
            <person name="Lunden K."/>
            <person name="Morin E."/>
            <person name="Murat C."/>
            <person name="Park J."/>
            <person name="Raffaello T."/>
            <person name="Rouze P."/>
            <person name="Salamov A."/>
            <person name="Schmutz J."/>
            <person name="Solheim H."/>
            <person name="Stahlberg J."/>
            <person name="Velez H."/>
            <person name="de Vries R.P."/>
            <person name="Wiebenga A."/>
            <person name="Woodward S."/>
            <person name="Yakovlev I."/>
            <person name="Garbelotto M."/>
            <person name="Martin F."/>
            <person name="Grigoriev I.V."/>
            <person name="Stenlid J."/>
        </authorList>
    </citation>
    <scope>NUCLEOTIDE SEQUENCE [LARGE SCALE GENOMIC DNA]</scope>
    <source>
        <strain evidence="2 3">TC 32-1</strain>
    </source>
</reference>
<keyword evidence="3" id="KW-1185">Reference proteome</keyword>
<feature type="compositionally biased region" description="Polar residues" evidence="1">
    <location>
        <begin position="266"/>
        <end position="278"/>
    </location>
</feature>
<accession>W4KMA0</accession>
<dbReference type="eggNOG" id="ENOG502STWD">
    <property type="taxonomic scope" value="Eukaryota"/>
</dbReference>
<dbReference type="HOGENOM" id="CLU_093219_0_0_1"/>
<dbReference type="EMBL" id="KI925454">
    <property type="protein sequence ID" value="ETW86968.1"/>
    <property type="molecule type" value="Genomic_DNA"/>
</dbReference>
<dbReference type="Proteomes" id="UP000030671">
    <property type="component" value="Unassembled WGS sequence"/>
</dbReference>
<dbReference type="OrthoDB" id="3201807at2759"/>
<dbReference type="KEGG" id="hir:HETIRDRAFT_447592"/>
<organism evidence="2 3">
    <name type="scientific">Heterobasidion irregulare (strain TC 32-1)</name>
    <dbReference type="NCBI Taxonomy" id="747525"/>
    <lineage>
        <taxon>Eukaryota</taxon>
        <taxon>Fungi</taxon>
        <taxon>Dikarya</taxon>
        <taxon>Basidiomycota</taxon>
        <taxon>Agaricomycotina</taxon>
        <taxon>Agaricomycetes</taxon>
        <taxon>Russulales</taxon>
        <taxon>Bondarzewiaceae</taxon>
        <taxon>Heterobasidion</taxon>
        <taxon>Heterobasidion annosum species complex</taxon>
    </lineage>
</organism>
<evidence type="ECO:0000256" key="1">
    <source>
        <dbReference type="SAM" id="MobiDB-lite"/>
    </source>
</evidence>